<dbReference type="PANTHER" id="PTHR35869:SF1">
    <property type="entry name" value="OUTER-MEMBRANE LIPOPROTEIN CARRIER PROTEIN"/>
    <property type="match status" value="1"/>
</dbReference>
<dbReference type="Proteomes" id="UP000249542">
    <property type="component" value="Unassembled WGS sequence"/>
</dbReference>
<dbReference type="InterPro" id="IPR029046">
    <property type="entry name" value="LolA/LolB/LppX"/>
</dbReference>
<feature type="signal peptide" evidence="2">
    <location>
        <begin position="1"/>
        <end position="20"/>
    </location>
</feature>
<dbReference type="AlphaFoldDB" id="A0A2W7I890"/>
<protein>
    <submittedName>
        <fullName evidence="3">Outer membrane lipoprotein carrier protein</fullName>
    </submittedName>
</protein>
<dbReference type="CDD" id="cd16325">
    <property type="entry name" value="LolA"/>
    <property type="match status" value="1"/>
</dbReference>
<keyword evidence="1 2" id="KW-0732">Signal</keyword>
<evidence type="ECO:0000313" key="4">
    <source>
        <dbReference type="Proteomes" id="UP000249542"/>
    </source>
</evidence>
<proteinExistence type="predicted"/>
<organism evidence="3 4">
    <name type="scientific">Mesonia algae</name>
    <dbReference type="NCBI Taxonomy" id="213248"/>
    <lineage>
        <taxon>Bacteria</taxon>
        <taxon>Pseudomonadati</taxon>
        <taxon>Bacteroidota</taxon>
        <taxon>Flavobacteriia</taxon>
        <taxon>Flavobacteriales</taxon>
        <taxon>Flavobacteriaceae</taxon>
        <taxon>Mesonia</taxon>
    </lineage>
</organism>
<evidence type="ECO:0000313" key="3">
    <source>
        <dbReference type="EMBL" id="PZW42509.1"/>
    </source>
</evidence>
<accession>A0A2W7I890</accession>
<dbReference type="EMBL" id="QKYV01000002">
    <property type="protein sequence ID" value="PZW42509.1"/>
    <property type="molecule type" value="Genomic_DNA"/>
</dbReference>
<sequence>MRIAKSTFLLLFFVCYWSWAQEPLNPQEEETFINNVEAFSQETKTLKGNFIQTKELSFVEKSIKSNGDFYYKSPNLVKWEYKTPYLYSVIFKNGELLINDDGKKQQIDLSSNKLFEKLSDLIANSINGKMLLDEGFSTHFVKQNGIVLAKMIPKEKELSEFFKAIELYFNTKNYLVEKVKLIEKSGDFTSIEFTNLKHNPSLDASVFTH</sequence>
<evidence type="ECO:0000256" key="1">
    <source>
        <dbReference type="ARBA" id="ARBA00022729"/>
    </source>
</evidence>
<dbReference type="SUPFAM" id="SSF89392">
    <property type="entry name" value="Prokaryotic lipoproteins and lipoprotein localization factors"/>
    <property type="match status" value="1"/>
</dbReference>
<feature type="chain" id="PRO_5016105108" evidence="2">
    <location>
        <begin position="21"/>
        <end position="209"/>
    </location>
</feature>
<name>A0A2W7I890_9FLAO</name>
<dbReference type="Pfam" id="PF03548">
    <property type="entry name" value="LolA"/>
    <property type="match status" value="1"/>
</dbReference>
<dbReference type="Gene3D" id="2.50.20.10">
    <property type="entry name" value="Lipoprotein localisation LolA/LolB/LppX"/>
    <property type="match status" value="1"/>
</dbReference>
<dbReference type="InterPro" id="IPR004564">
    <property type="entry name" value="OM_lipoprot_carrier_LolA-like"/>
</dbReference>
<reference evidence="3 4" key="1">
    <citation type="submission" date="2018-06" db="EMBL/GenBank/DDBJ databases">
        <title>Genomic Encyclopedia of Archaeal and Bacterial Type Strains, Phase II (KMG-II): from individual species to whole genera.</title>
        <authorList>
            <person name="Goeker M."/>
        </authorList>
    </citation>
    <scope>NUCLEOTIDE SEQUENCE [LARGE SCALE GENOMIC DNA]</scope>
    <source>
        <strain evidence="3 4">DSM 15361</strain>
    </source>
</reference>
<dbReference type="PANTHER" id="PTHR35869">
    <property type="entry name" value="OUTER-MEMBRANE LIPOPROTEIN CARRIER PROTEIN"/>
    <property type="match status" value="1"/>
</dbReference>
<dbReference type="RefSeq" id="WP_111540166.1">
    <property type="nucleotide sequence ID" value="NZ_QKYV01000002.1"/>
</dbReference>
<gene>
    <name evidence="3" type="ORF">LX95_00823</name>
</gene>
<keyword evidence="4" id="KW-1185">Reference proteome</keyword>
<keyword evidence="3" id="KW-0449">Lipoprotein</keyword>
<evidence type="ECO:0000256" key="2">
    <source>
        <dbReference type="SAM" id="SignalP"/>
    </source>
</evidence>
<comment type="caution">
    <text evidence="3">The sequence shown here is derived from an EMBL/GenBank/DDBJ whole genome shotgun (WGS) entry which is preliminary data.</text>
</comment>